<reference evidence="2" key="1">
    <citation type="submission" date="2020-04" db="EMBL/GenBank/DDBJ databases">
        <authorList>
            <person name="Chiriac C."/>
            <person name="Salcher M."/>
            <person name="Ghai R."/>
            <person name="Kavagutti S V."/>
        </authorList>
    </citation>
    <scope>NUCLEOTIDE SEQUENCE</scope>
</reference>
<feature type="compositionally biased region" description="Gly residues" evidence="1">
    <location>
        <begin position="17"/>
        <end position="39"/>
    </location>
</feature>
<dbReference type="EMBL" id="LR796244">
    <property type="protein sequence ID" value="CAB4130808.1"/>
    <property type="molecule type" value="Genomic_DNA"/>
</dbReference>
<feature type="compositionally biased region" description="Basic and acidic residues" evidence="1">
    <location>
        <begin position="132"/>
        <end position="142"/>
    </location>
</feature>
<protein>
    <submittedName>
        <fullName evidence="2">Uncharacterized protein</fullName>
    </submittedName>
</protein>
<proteinExistence type="predicted"/>
<feature type="region of interest" description="Disordered" evidence="1">
    <location>
        <begin position="1"/>
        <end position="189"/>
    </location>
</feature>
<organism evidence="2">
    <name type="scientific">uncultured Caudovirales phage</name>
    <dbReference type="NCBI Taxonomy" id="2100421"/>
    <lineage>
        <taxon>Viruses</taxon>
        <taxon>Duplodnaviria</taxon>
        <taxon>Heunggongvirae</taxon>
        <taxon>Uroviricota</taxon>
        <taxon>Caudoviricetes</taxon>
        <taxon>Peduoviridae</taxon>
        <taxon>Maltschvirus</taxon>
        <taxon>Maltschvirus maltsch</taxon>
    </lineage>
</organism>
<accession>A0A6J5L819</accession>
<evidence type="ECO:0000256" key="1">
    <source>
        <dbReference type="SAM" id="MobiDB-lite"/>
    </source>
</evidence>
<gene>
    <name evidence="2" type="ORF">UFOVP123_35</name>
</gene>
<feature type="compositionally biased region" description="Low complexity" evidence="1">
    <location>
        <begin position="171"/>
        <end position="189"/>
    </location>
</feature>
<feature type="compositionally biased region" description="Polar residues" evidence="1">
    <location>
        <begin position="105"/>
        <end position="123"/>
    </location>
</feature>
<sequence length="277" mass="27758">MALRNEGKYNFVANDDMGGGDSLGSEGGDVSGGGGGSDSSGGDLSDGGEINGNGTGDIPTIGAIMDRAAASSSSDALPGFTTKSANVTDDSTDKPNPNDFLVDTPTGNDKPNPNDFPANTGTADDSVPEMTITDKREAKADVPELVITGDRPVTARENVRSIDTTGAAEEAPVTPALTPITPATPVTPAAPVTAAANTPVTSPVVVPVAPTPPVVSPPTGGPAAGETEEEWRLRMGLTGTGNLTDFDKEIARLKGNMDTSVATSKGVISANMKPPGG</sequence>
<evidence type="ECO:0000313" key="2">
    <source>
        <dbReference type="EMBL" id="CAB4130808.1"/>
    </source>
</evidence>
<name>A0A6J5L819_9CAUD</name>